<dbReference type="SMART" id="SM00666">
    <property type="entry name" value="PB1"/>
    <property type="match status" value="1"/>
</dbReference>
<comment type="caution">
    <text evidence="2">The sequence shown here is derived from an EMBL/GenBank/DDBJ whole genome shotgun (WGS) entry which is preliminary data.</text>
</comment>
<organism evidence="2 3">
    <name type="scientific">Ficus carica</name>
    <name type="common">Common fig</name>
    <dbReference type="NCBI Taxonomy" id="3494"/>
    <lineage>
        <taxon>Eukaryota</taxon>
        <taxon>Viridiplantae</taxon>
        <taxon>Streptophyta</taxon>
        <taxon>Embryophyta</taxon>
        <taxon>Tracheophyta</taxon>
        <taxon>Spermatophyta</taxon>
        <taxon>Magnoliopsida</taxon>
        <taxon>eudicotyledons</taxon>
        <taxon>Gunneridae</taxon>
        <taxon>Pentapetalae</taxon>
        <taxon>rosids</taxon>
        <taxon>fabids</taxon>
        <taxon>Rosales</taxon>
        <taxon>Moraceae</taxon>
        <taxon>Ficeae</taxon>
        <taxon>Ficus</taxon>
    </lineage>
</organism>
<dbReference type="Pfam" id="PF00564">
    <property type="entry name" value="PB1"/>
    <property type="match status" value="1"/>
</dbReference>
<dbReference type="PANTHER" id="PTHR31066">
    <property type="entry name" value="OS05G0427100 PROTEIN-RELATED"/>
    <property type="match status" value="1"/>
</dbReference>
<dbReference type="InterPro" id="IPR053198">
    <property type="entry name" value="Gynoecium_Dev_Regulator"/>
</dbReference>
<accession>A0AA88A6Q8</accession>
<dbReference type="EMBL" id="BTGU01000021">
    <property type="protein sequence ID" value="GMN46005.1"/>
    <property type="molecule type" value="Genomic_DNA"/>
</dbReference>
<name>A0AA88A6Q8_FICCA</name>
<dbReference type="AlphaFoldDB" id="A0AA88A6Q8"/>
<dbReference type="Proteomes" id="UP001187192">
    <property type="component" value="Unassembled WGS sequence"/>
</dbReference>
<evidence type="ECO:0000313" key="2">
    <source>
        <dbReference type="EMBL" id="GMN46005.1"/>
    </source>
</evidence>
<dbReference type="InterPro" id="IPR000270">
    <property type="entry name" value="PB1_dom"/>
</dbReference>
<keyword evidence="3" id="KW-1185">Reference proteome</keyword>
<gene>
    <name evidence="2" type="ORF">TIFTF001_015189</name>
</gene>
<dbReference type="SUPFAM" id="SSF54277">
    <property type="entry name" value="CAD &amp; PB1 domains"/>
    <property type="match status" value="1"/>
</dbReference>
<evidence type="ECO:0000313" key="3">
    <source>
        <dbReference type="Proteomes" id="UP001187192"/>
    </source>
</evidence>
<dbReference type="Gene3D" id="3.10.20.90">
    <property type="entry name" value="Phosphatidylinositol 3-kinase Catalytic Subunit, Chain A, domain 1"/>
    <property type="match status" value="1"/>
</dbReference>
<protein>
    <recommendedName>
        <fullName evidence="1">PB1 domain-containing protein</fullName>
    </recommendedName>
</protein>
<feature type="domain" description="PB1" evidence="1">
    <location>
        <begin position="26"/>
        <end position="109"/>
    </location>
</feature>
<dbReference type="Gramene" id="FCD_00018104-RA">
    <property type="protein sequence ID" value="FCD_00018104-RA:cds"/>
    <property type="gene ID" value="FCD_00018104"/>
</dbReference>
<proteinExistence type="predicted"/>
<dbReference type="PANTHER" id="PTHR31066:SF10">
    <property type="entry name" value="OCTICOSAPEPTIDE_PHOX_BEM1P FAMILY PROTEIN"/>
    <property type="match status" value="1"/>
</dbReference>
<dbReference type="CDD" id="cd06410">
    <property type="entry name" value="PB1_UP2"/>
    <property type="match status" value="1"/>
</dbReference>
<sequence length="196" mass="21961">MDKKNSKVSEALKFLCSYNGKILPRRSDGVVRYVGGLNRVLSIDRSISFAELMVKIGEFCGSSATLKCQLPNGDLETLISITSDEDLANLIEEYDRASSSKIRAVLFPRKSVKTVSPPPSVAQSVVDFSPPSKPPPFPAPKSVPNYFVSRGPSPLRFAGKVGFYPCSLQGNLHQYQHHHHRHYQHYHQVPPSYYWQ</sequence>
<reference evidence="2" key="1">
    <citation type="submission" date="2023-07" db="EMBL/GenBank/DDBJ databases">
        <title>draft genome sequence of fig (Ficus carica).</title>
        <authorList>
            <person name="Takahashi T."/>
            <person name="Nishimura K."/>
        </authorList>
    </citation>
    <scope>NUCLEOTIDE SEQUENCE</scope>
</reference>
<evidence type="ECO:0000259" key="1">
    <source>
        <dbReference type="SMART" id="SM00666"/>
    </source>
</evidence>